<feature type="domain" description="Sulfatase-modifying factor enzyme-like" evidence="1">
    <location>
        <begin position="325"/>
        <end position="394"/>
    </location>
</feature>
<dbReference type="AlphaFoldDB" id="A0A6G8II30"/>
<dbReference type="EMBL" id="CP049989">
    <property type="protein sequence ID" value="QIM52718.1"/>
    <property type="molecule type" value="Genomic_DNA"/>
</dbReference>
<dbReference type="InterPro" id="IPR016187">
    <property type="entry name" value="CTDL_fold"/>
</dbReference>
<reference evidence="2 3" key="1">
    <citation type="submission" date="2020-03" db="EMBL/GenBank/DDBJ databases">
        <title>Hydrogenophaga sp. nov. isolated from cyanobacterial mat.</title>
        <authorList>
            <person name="Thorat V."/>
            <person name="Kirdat K."/>
            <person name="Tiwarekar B."/>
            <person name="Costa E.D."/>
            <person name="Yadav A."/>
        </authorList>
    </citation>
    <scope>NUCLEOTIDE SEQUENCE [LARGE SCALE GENOMIC DNA]</scope>
    <source>
        <strain evidence="2 3">BA0156</strain>
    </source>
</reference>
<dbReference type="Pfam" id="PF03781">
    <property type="entry name" value="FGE-sulfatase"/>
    <property type="match status" value="2"/>
</dbReference>
<dbReference type="NCBIfam" id="TIGR04373">
    <property type="entry name" value="egtB_X_signatur"/>
    <property type="match status" value="1"/>
</dbReference>
<dbReference type="PANTHER" id="PTHR23150">
    <property type="entry name" value="SULFATASE MODIFYING FACTOR 1, 2"/>
    <property type="match status" value="1"/>
</dbReference>
<gene>
    <name evidence="2" type="ORF">G9Q37_11460</name>
</gene>
<dbReference type="InterPro" id="IPR005532">
    <property type="entry name" value="SUMF_dom"/>
</dbReference>
<keyword evidence="3" id="KW-1185">Reference proteome</keyword>
<dbReference type="RefSeq" id="WP_166227320.1">
    <property type="nucleotide sequence ID" value="NZ_CP049989.1"/>
</dbReference>
<dbReference type="InterPro" id="IPR051043">
    <property type="entry name" value="Sulfatase_Mod_Factor_Kinase"/>
</dbReference>
<organism evidence="2 3">
    <name type="scientific">Hydrogenophaga crocea</name>
    <dbReference type="NCBI Taxonomy" id="2716225"/>
    <lineage>
        <taxon>Bacteria</taxon>
        <taxon>Pseudomonadati</taxon>
        <taxon>Pseudomonadota</taxon>
        <taxon>Betaproteobacteria</taxon>
        <taxon>Burkholderiales</taxon>
        <taxon>Comamonadaceae</taxon>
        <taxon>Hydrogenophaga</taxon>
    </lineage>
</organism>
<evidence type="ECO:0000313" key="2">
    <source>
        <dbReference type="EMBL" id="QIM52718.1"/>
    </source>
</evidence>
<dbReference type="Proteomes" id="UP000503162">
    <property type="component" value="Chromosome"/>
</dbReference>
<dbReference type="SUPFAM" id="SSF56436">
    <property type="entry name" value="C-type lectin-like"/>
    <property type="match status" value="1"/>
</dbReference>
<name>A0A6G8II30_9BURK</name>
<accession>A0A6G8II30</accession>
<dbReference type="InterPro" id="IPR042095">
    <property type="entry name" value="SUMF_sf"/>
</dbReference>
<dbReference type="NCBIfam" id="NF041186">
    <property type="entry name" value="SenA"/>
    <property type="match status" value="1"/>
</dbReference>
<proteinExistence type="predicted"/>
<protein>
    <submittedName>
        <fullName evidence="2">SUMF1/EgtB/PvdO family nonheme iron enzyme</fullName>
    </submittedName>
</protein>
<dbReference type="InterPro" id="IPR030809">
    <property type="entry name" value="EgtB_signatur"/>
</dbReference>
<sequence>MKASIVSEQAATDETVGEAARRAGPAALAALLQTTRTRTLRLLDAYEAALGPALAVPRSPELNPPLWELGHIAWFTDRWIARHPGRNRGAQADPEHPLHPARQAARGLDADALYDSSAVPHAKRWSLPLPTLDQTRADLQASLDDTLALLARADDHDDALYFFRLALFHEDMHAEAWVYMAQTLGIALPAEHLPPAPAAPRPPLRLPAQTWRLGRPGRGFAFDNELPGASVALAAFEIDAQPVHWARYLPAVDAGAVPVPRHLRRAGGQWQRHRHGVWQPLDPMAPACHLSAAEARAWCDWAGRRLPSEAEWECAALGVPGFAWGQVWEWTSSPFAPFPGFVAHPYRDYSRPWFDGRPVLKGASHATAAHLRHPRYRNFFSAERNDLFAGFRSAAGF</sequence>
<dbReference type="KEGG" id="hcz:G9Q37_11460"/>
<evidence type="ECO:0000259" key="1">
    <source>
        <dbReference type="Pfam" id="PF03781"/>
    </source>
</evidence>
<evidence type="ECO:0000313" key="3">
    <source>
        <dbReference type="Proteomes" id="UP000503162"/>
    </source>
</evidence>
<feature type="domain" description="Sulfatase-modifying factor enzyme-like" evidence="1">
    <location>
        <begin position="217"/>
        <end position="317"/>
    </location>
</feature>
<dbReference type="Gene3D" id="3.90.1580.10">
    <property type="entry name" value="paralog of FGE (formylglycine-generating enzyme)"/>
    <property type="match status" value="2"/>
</dbReference>